<keyword evidence="11" id="KW-1185">Reference proteome</keyword>
<dbReference type="Gene3D" id="1.20.120.1750">
    <property type="match status" value="1"/>
</dbReference>
<accession>A0A815CJJ5</accession>
<evidence type="ECO:0000256" key="1">
    <source>
        <dbReference type="ARBA" id="ARBA00001798"/>
    </source>
</evidence>
<gene>
    <name evidence="10" type="ORF">JXQ802_LOCUS28740</name>
</gene>
<evidence type="ECO:0000256" key="8">
    <source>
        <dbReference type="ARBA" id="ARBA00022833"/>
    </source>
</evidence>
<organism evidence="10 11">
    <name type="scientific">Rotaria sordida</name>
    <dbReference type="NCBI Taxonomy" id="392033"/>
    <lineage>
        <taxon>Eukaryota</taxon>
        <taxon>Metazoa</taxon>
        <taxon>Spiralia</taxon>
        <taxon>Gnathifera</taxon>
        <taxon>Rotifera</taxon>
        <taxon>Eurotatoria</taxon>
        <taxon>Bdelloidea</taxon>
        <taxon>Philodinida</taxon>
        <taxon>Philodinidae</taxon>
        <taxon>Rotaria</taxon>
    </lineage>
</organism>
<keyword evidence="5" id="KW-0677">Repeat</keyword>
<keyword evidence="8" id="KW-0862">Zinc</keyword>
<dbReference type="Proteomes" id="UP000663870">
    <property type="component" value="Unassembled WGS sequence"/>
</dbReference>
<keyword evidence="6" id="KW-0863">Zinc-finger</keyword>
<dbReference type="AlphaFoldDB" id="A0A815CJJ5"/>
<name>A0A815CJJ5_9BILA</name>
<dbReference type="Pfam" id="PF01485">
    <property type="entry name" value="IBR"/>
    <property type="match status" value="1"/>
</dbReference>
<evidence type="ECO:0000256" key="4">
    <source>
        <dbReference type="ARBA" id="ARBA00022723"/>
    </source>
</evidence>
<dbReference type="GO" id="GO:0008270">
    <property type="term" value="F:zinc ion binding"/>
    <property type="evidence" value="ECO:0007669"/>
    <property type="project" value="UniProtKB-KW"/>
</dbReference>
<protein>
    <recommendedName>
        <fullName evidence="2">RBR-type E3 ubiquitin transferase</fullName>
        <ecNumber evidence="2">2.3.2.31</ecNumber>
    </recommendedName>
</protein>
<evidence type="ECO:0000256" key="2">
    <source>
        <dbReference type="ARBA" id="ARBA00012251"/>
    </source>
</evidence>
<sequence length="348" mass="40802">MIATMTLDEEWIDCDGDKSNGCNIDQWSDCNGDETDDYSNKDEYQANVHMLYQSESNKYCSINTNESYLWNHDNYQHNELKHIQSAPCATKVIVTEKTSTDEESKISSSTRECDVCFVGKPKQEFYPIYSETCEHSRRYICNSCTYDSVKVILNSAMSSQMPCPEIDCSTKWDSHEIRRVLLVANDNLLLKKYDAYQIRQYLENDDKFFWCAHECGSGQYHYRRSTRNPKITCILCKKDTCAFHRIKWHEGMTCNQYDRFYPSRDAGTRKWIKRYSKKCPGCQSNIEKNGGCDHITCPKCRYQFCWDCLVDYAPFTNRSHVRHKISCKHHIIGKLVSPVRFLSLRRSQ</sequence>
<evidence type="ECO:0000313" key="11">
    <source>
        <dbReference type="Proteomes" id="UP000663870"/>
    </source>
</evidence>
<comment type="catalytic activity">
    <reaction evidence="1">
        <text>[E2 ubiquitin-conjugating enzyme]-S-ubiquitinyl-L-cysteine + [acceptor protein]-L-lysine = [E2 ubiquitin-conjugating enzyme]-L-cysteine + [acceptor protein]-N(6)-ubiquitinyl-L-lysine.</text>
        <dbReference type="EC" id="2.3.2.31"/>
    </reaction>
</comment>
<dbReference type="InterPro" id="IPR002867">
    <property type="entry name" value="IBR_dom"/>
</dbReference>
<dbReference type="InterPro" id="IPR044066">
    <property type="entry name" value="TRIAD_supradom"/>
</dbReference>
<keyword evidence="4" id="KW-0479">Metal-binding</keyword>
<evidence type="ECO:0000313" key="10">
    <source>
        <dbReference type="EMBL" id="CAF1286011.1"/>
    </source>
</evidence>
<evidence type="ECO:0000256" key="7">
    <source>
        <dbReference type="ARBA" id="ARBA00022786"/>
    </source>
</evidence>
<proteinExistence type="predicted"/>
<reference evidence="10" key="1">
    <citation type="submission" date="2021-02" db="EMBL/GenBank/DDBJ databases">
        <authorList>
            <person name="Nowell W R."/>
        </authorList>
    </citation>
    <scope>NUCLEOTIDE SEQUENCE</scope>
</reference>
<dbReference type="GO" id="GO:0061630">
    <property type="term" value="F:ubiquitin protein ligase activity"/>
    <property type="evidence" value="ECO:0007669"/>
    <property type="project" value="UniProtKB-EC"/>
</dbReference>
<dbReference type="Pfam" id="PF22191">
    <property type="entry name" value="IBR_1"/>
    <property type="match status" value="1"/>
</dbReference>
<dbReference type="EC" id="2.3.2.31" evidence="2"/>
<dbReference type="SUPFAM" id="SSF57850">
    <property type="entry name" value="RING/U-box"/>
    <property type="match status" value="3"/>
</dbReference>
<keyword evidence="3" id="KW-0808">Transferase</keyword>
<feature type="domain" description="RING-type" evidence="9">
    <location>
        <begin position="109"/>
        <end position="331"/>
    </location>
</feature>
<dbReference type="InterPro" id="IPR013083">
    <property type="entry name" value="Znf_RING/FYVE/PHD"/>
</dbReference>
<dbReference type="GO" id="GO:0016567">
    <property type="term" value="P:protein ubiquitination"/>
    <property type="evidence" value="ECO:0007669"/>
    <property type="project" value="InterPro"/>
</dbReference>
<dbReference type="Gene3D" id="3.30.40.10">
    <property type="entry name" value="Zinc/RING finger domain, C3HC4 (zinc finger)"/>
    <property type="match status" value="1"/>
</dbReference>
<dbReference type="EMBL" id="CAJNOL010001094">
    <property type="protein sequence ID" value="CAF1286011.1"/>
    <property type="molecule type" value="Genomic_DNA"/>
</dbReference>
<keyword evidence="7" id="KW-0833">Ubl conjugation pathway</keyword>
<dbReference type="PANTHER" id="PTHR11685">
    <property type="entry name" value="RBR FAMILY RING FINGER AND IBR DOMAIN-CONTAINING"/>
    <property type="match status" value="1"/>
</dbReference>
<evidence type="ECO:0000256" key="3">
    <source>
        <dbReference type="ARBA" id="ARBA00022679"/>
    </source>
</evidence>
<comment type="caution">
    <text evidence="10">The sequence shown here is derived from an EMBL/GenBank/DDBJ whole genome shotgun (WGS) entry which is preliminary data.</text>
</comment>
<dbReference type="SMART" id="SM00647">
    <property type="entry name" value="IBR"/>
    <property type="match status" value="2"/>
</dbReference>
<dbReference type="PROSITE" id="PS51873">
    <property type="entry name" value="TRIAD"/>
    <property type="match status" value="1"/>
</dbReference>
<evidence type="ECO:0000259" key="9">
    <source>
        <dbReference type="PROSITE" id="PS51873"/>
    </source>
</evidence>
<dbReference type="InterPro" id="IPR031127">
    <property type="entry name" value="E3_UB_ligase_RBR"/>
</dbReference>
<evidence type="ECO:0000256" key="5">
    <source>
        <dbReference type="ARBA" id="ARBA00022737"/>
    </source>
</evidence>
<evidence type="ECO:0000256" key="6">
    <source>
        <dbReference type="ARBA" id="ARBA00022771"/>
    </source>
</evidence>